<accession>A0A484WCU2</accession>
<dbReference type="AlphaFoldDB" id="A0A484WCU2"/>
<keyword evidence="1" id="KW-0456">Lyase</keyword>
<reference evidence="1 2" key="1">
    <citation type="submission" date="2019-03" db="EMBL/GenBank/DDBJ databases">
        <authorList>
            <consortium name="Pathogen Informatics"/>
        </authorList>
    </citation>
    <scope>NUCLEOTIDE SEQUENCE [LARGE SCALE GENOMIC DNA]</scope>
    <source>
        <strain evidence="1 2">NCTC12126</strain>
    </source>
</reference>
<dbReference type="EMBL" id="CAADIW010000003">
    <property type="protein sequence ID" value="VFS08862.1"/>
    <property type="molecule type" value="Genomic_DNA"/>
</dbReference>
<protein>
    <submittedName>
        <fullName evidence="1">D-altronate dehydratase</fullName>
        <ecNumber evidence="1">4.2.1.7</ecNumber>
    </submittedName>
</protein>
<dbReference type="EC" id="4.2.1.7" evidence="1"/>
<proteinExistence type="predicted"/>
<evidence type="ECO:0000313" key="2">
    <source>
        <dbReference type="Proteomes" id="UP000351155"/>
    </source>
</evidence>
<sequence length="46" mass="4958">MQYIKIHSLDNVAVALADLSEGTEVTFDTQSVTLRARPLDAGISLP</sequence>
<organism evidence="1 2">
    <name type="scientific">Enterobacter cancerogenus</name>
    <dbReference type="NCBI Taxonomy" id="69218"/>
    <lineage>
        <taxon>Bacteria</taxon>
        <taxon>Pseudomonadati</taxon>
        <taxon>Pseudomonadota</taxon>
        <taxon>Gammaproteobacteria</taxon>
        <taxon>Enterobacterales</taxon>
        <taxon>Enterobacteriaceae</taxon>
        <taxon>Enterobacter</taxon>
        <taxon>Enterobacter cloacae complex</taxon>
    </lineage>
</organism>
<dbReference type="GO" id="GO:0008789">
    <property type="term" value="F:altronate dehydratase activity"/>
    <property type="evidence" value="ECO:0007669"/>
    <property type="project" value="UniProtKB-EC"/>
</dbReference>
<evidence type="ECO:0000313" key="1">
    <source>
        <dbReference type="EMBL" id="VFS08862.1"/>
    </source>
</evidence>
<gene>
    <name evidence="1" type="ORF">NCTC12126_00358</name>
</gene>
<dbReference type="Proteomes" id="UP000351155">
    <property type="component" value="Unassembled WGS sequence"/>
</dbReference>
<name>A0A484WCU2_9ENTR</name>
<dbReference type="Gene3D" id="2.30.130.110">
    <property type="match status" value="1"/>
</dbReference>